<dbReference type="OrthoDB" id="1674075at2"/>
<dbReference type="Pfam" id="PF03606">
    <property type="entry name" value="DcuC"/>
    <property type="match status" value="1"/>
</dbReference>
<proteinExistence type="inferred from homology"/>
<dbReference type="PANTHER" id="PTHR42002">
    <property type="entry name" value="ANAEROBIC C4-DICARBOXYLATE TRANSPORTER DCUC-RELATED"/>
    <property type="match status" value="1"/>
</dbReference>
<gene>
    <name evidence="9" type="ORF">SAMN05192551_104192</name>
</gene>
<dbReference type="NCBIfam" id="TIGR00771">
    <property type="entry name" value="DcuC"/>
    <property type="match status" value="1"/>
</dbReference>
<dbReference type="EMBL" id="FOQA01000004">
    <property type="protein sequence ID" value="SFH92560.1"/>
    <property type="molecule type" value="Genomic_DNA"/>
</dbReference>
<dbReference type="Proteomes" id="UP000199287">
    <property type="component" value="Unassembled WGS sequence"/>
</dbReference>
<evidence type="ECO:0000256" key="2">
    <source>
        <dbReference type="ARBA" id="ARBA00005275"/>
    </source>
</evidence>
<evidence type="ECO:0000256" key="1">
    <source>
        <dbReference type="ARBA" id="ARBA00004651"/>
    </source>
</evidence>
<dbReference type="InterPro" id="IPR004669">
    <property type="entry name" value="C4_dicarb_anaerob_car"/>
</dbReference>
<feature type="transmembrane region" description="Helical" evidence="8">
    <location>
        <begin position="137"/>
        <end position="159"/>
    </location>
</feature>
<feature type="transmembrane region" description="Helical" evidence="8">
    <location>
        <begin position="27"/>
        <end position="49"/>
    </location>
</feature>
<dbReference type="InterPro" id="IPR018385">
    <property type="entry name" value="C4_dicarb_anaerob_car-like"/>
</dbReference>
<dbReference type="GO" id="GO:0005886">
    <property type="term" value="C:plasma membrane"/>
    <property type="evidence" value="ECO:0007669"/>
    <property type="project" value="UniProtKB-SubCell"/>
</dbReference>
<comment type="similarity">
    <text evidence="2">Belongs to the DcuC/DcuD transporter (TC 2.A.61) family.</text>
</comment>
<feature type="transmembrane region" description="Helical" evidence="8">
    <location>
        <begin position="359"/>
        <end position="380"/>
    </location>
</feature>
<evidence type="ECO:0000256" key="4">
    <source>
        <dbReference type="ARBA" id="ARBA00022475"/>
    </source>
</evidence>
<dbReference type="NCBIfam" id="NF037994">
    <property type="entry name" value="DcuC_1"/>
    <property type="match status" value="1"/>
</dbReference>
<feature type="transmembrane region" description="Helical" evidence="8">
    <location>
        <begin position="284"/>
        <end position="301"/>
    </location>
</feature>
<evidence type="ECO:0000313" key="9">
    <source>
        <dbReference type="EMBL" id="SFH92560.1"/>
    </source>
</evidence>
<feature type="transmembrane region" description="Helical" evidence="8">
    <location>
        <begin position="69"/>
        <end position="87"/>
    </location>
</feature>
<sequence length="466" mass="49067">MFGVIIALVITGFVARLILKKYKPQPVLMLGGMILMSLAIILGTGEIVAEDSSTGFIWFDIFEFIKNTFSNRAGGLGLIIIAVAGFARYMDHTGASKALVGLTIKPLQKLNKPYLVLALGYLVGQTLNIFVPSATGVGLLLMVTMYPLLISLGVSKLAATAMIGTTACMDLGPASGNANLAASTADLDVAIYFAQYQIPVAIAVALTIALLHYFTQKRFDIKAGHNALQAATEAKEEVEKLKAHEGEAAADDMPPLIYALLPLTPLILIFTFSSMMIDTINMHVVTAMLISLFVSMVFEFIRYKDAEKVLGSIMVFFDAMGTSFARVVTLVVAGETFARGLTSIGAIDTVINASQNAGFGAVPMILIMTGIIAAAAVIMGSGNAPFFAFAALAPDVSAQVGIPAVVMLLPMQFAASIARSVSPITAVIVAVSGVSDVNPVDVVKRTAVPMAGALLVTVIMNFVLFL</sequence>
<evidence type="ECO:0000256" key="5">
    <source>
        <dbReference type="ARBA" id="ARBA00022692"/>
    </source>
</evidence>
<protein>
    <submittedName>
        <fullName evidence="9">C4-dicarboxylate transporter, DcuC family</fullName>
    </submittedName>
</protein>
<keyword evidence="6 8" id="KW-1133">Transmembrane helix</keyword>
<keyword evidence="3" id="KW-0813">Transport</keyword>
<organism evidence="9 10">
    <name type="scientific">Tindallia magadiensis</name>
    <dbReference type="NCBI Taxonomy" id="69895"/>
    <lineage>
        <taxon>Bacteria</taxon>
        <taxon>Bacillati</taxon>
        <taxon>Bacillota</taxon>
        <taxon>Clostridia</taxon>
        <taxon>Peptostreptococcales</taxon>
        <taxon>Tindalliaceae</taxon>
        <taxon>Tindallia</taxon>
    </lineage>
</organism>
<evidence type="ECO:0000256" key="8">
    <source>
        <dbReference type="SAM" id="Phobius"/>
    </source>
</evidence>
<keyword evidence="7 8" id="KW-0472">Membrane</keyword>
<evidence type="ECO:0000256" key="7">
    <source>
        <dbReference type="ARBA" id="ARBA00023136"/>
    </source>
</evidence>
<keyword evidence="5 8" id="KW-0812">Transmembrane</keyword>
<reference evidence="10" key="1">
    <citation type="submission" date="2016-10" db="EMBL/GenBank/DDBJ databases">
        <authorList>
            <person name="Varghese N."/>
            <person name="Submissions S."/>
        </authorList>
    </citation>
    <scope>NUCLEOTIDE SEQUENCE [LARGE SCALE GENOMIC DNA]</scope>
    <source>
        <strain evidence="10">Z-7934</strain>
    </source>
</reference>
<keyword evidence="4" id="KW-1003">Cell membrane</keyword>
<evidence type="ECO:0000256" key="6">
    <source>
        <dbReference type="ARBA" id="ARBA00022989"/>
    </source>
</evidence>
<dbReference type="RefSeq" id="WP_093371669.1">
    <property type="nucleotide sequence ID" value="NZ_FOQA01000004.1"/>
</dbReference>
<feature type="transmembrane region" description="Helical" evidence="8">
    <location>
        <begin position="386"/>
        <end position="409"/>
    </location>
</feature>
<dbReference type="PANTHER" id="PTHR42002:SF2">
    <property type="entry name" value="ANAEROBIC C4-DICARBOXYLATE TRANSPORTER DCUC-RELATED"/>
    <property type="match status" value="1"/>
</dbReference>
<comment type="subcellular location">
    <subcellularLocation>
        <location evidence="1">Cell membrane</location>
        <topology evidence="1">Multi-pass membrane protein</topology>
    </subcellularLocation>
</comment>
<dbReference type="AlphaFoldDB" id="A0A1I3E0N2"/>
<accession>A0A1I3E0N2</accession>
<evidence type="ECO:0000313" key="10">
    <source>
        <dbReference type="Proteomes" id="UP000199287"/>
    </source>
</evidence>
<name>A0A1I3E0N2_9FIRM</name>
<keyword evidence="10" id="KW-1185">Reference proteome</keyword>
<feature type="transmembrane region" description="Helical" evidence="8">
    <location>
        <begin position="313"/>
        <end position="338"/>
    </location>
</feature>
<dbReference type="STRING" id="69895.SAMN05192551_104192"/>
<feature type="transmembrane region" description="Helical" evidence="8">
    <location>
        <begin position="447"/>
        <end position="465"/>
    </location>
</feature>
<feature type="transmembrane region" description="Helical" evidence="8">
    <location>
        <begin position="196"/>
        <end position="214"/>
    </location>
</feature>
<dbReference type="GO" id="GO:0015556">
    <property type="term" value="F:C4-dicarboxylate transmembrane transporter activity"/>
    <property type="evidence" value="ECO:0007669"/>
    <property type="project" value="InterPro"/>
</dbReference>
<feature type="transmembrane region" description="Helical" evidence="8">
    <location>
        <begin position="256"/>
        <end position="277"/>
    </location>
</feature>
<evidence type="ECO:0000256" key="3">
    <source>
        <dbReference type="ARBA" id="ARBA00022448"/>
    </source>
</evidence>